<comment type="similarity">
    <text evidence="1">Belongs to the glycosyltransferase 2 family.</text>
</comment>
<keyword evidence="5" id="KW-1185">Reference proteome</keyword>
<dbReference type="PANTHER" id="PTHR43398:SF1">
    <property type="entry name" value="DOLICHOL-PHOSPHATE MANNOSYLTRANSFERASE SUBUNIT 1"/>
    <property type="match status" value="1"/>
</dbReference>
<dbReference type="GO" id="GO:0006506">
    <property type="term" value="P:GPI anchor biosynthetic process"/>
    <property type="evidence" value="ECO:0007669"/>
    <property type="project" value="TreeGrafter"/>
</dbReference>
<keyword evidence="3 4" id="KW-0808">Transferase</keyword>
<dbReference type="InterPro" id="IPR001173">
    <property type="entry name" value="Glyco_trans_2-like"/>
</dbReference>
<dbReference type="EC" id="2.4.1.-" evidence="4"/>
<evidence type="ECO:0000256" key="1">
    <source>
        <dbReference type="ARBA" id="ARBA00006739"/>
    </source>
</evidence>
<dbReference type="RefSeq" id="WP_242950838.1">
    <property type="nucleotide sequence ID" value="NZ_CP096983.1"/>
</dbReference>
<dbReference type="GO" id="GO:0016020">
    <property type="term" value="C:membrane"/>
    <property type="evidence" value="ECO:0007669"/>
    <property type="project" value="GOC"/>
</dbReference>
<dbReference type="PANTHER" id="PTHR43398">
    <property type="entry name" value="DOLICHOL-PHOSPHATE MANNOSYLTRANSFERASE SUBUNIT 1"/>
    <property type="match status" value="1"/>
</dbReference>
<organism evidence="4 5">
    <name type="scientific">Clostridium felsineum</name>
    <dbReference type="NCBI Taxonomy" id="36839"/>
    <lineage>
        <taxon>Bacteria</taxon>
        <taxon>Bacillati</taxon>
        <taxon>Bacillota</taxon>
        <taxon>Clostridia</taxon>
        <taxon>Eubacteriales</taxon>
        <taxon>Clostridiaceae</taxon>
        <taxon>Clostridium</taxon>
    </lineage>
</organism>
<dbReference type="Proteomes" id="UP000190951">
    <property type="component" value="Chromosome"/>
</dbReference>
<name>A0A1S8M9Q7_9CLOT</name>
<protein>
    <submittedName>
        <fullName evidence="4">Polyprenol monophosphomannose synthase</fullName>
        <ecNumber evidence="4">2.4.1.-</ecNumber>
    </submittedName>
</protein>
<reference evidence="4 5" key="1">
    <citation type="submission" date="2022-04" db="EMBL/GenBank/DDBJ databases">
        <title>Genome sequence of C. roseum typestrain.</title>
        <authorList>
            <person name="Poehlein A."/>
            <person name="Schoch T."/>
            <person name="Duerre P."/>
            <person name="Daniel R."/>
        </authorList>
    </citation>
    <scope>NUCLEOTIDE SEQUENCE [LARGE SCALE GENOMIC DNA]</scope>
    <source>
        <strain evidence="4 5">DSM 7320</strain>
    </source>
</reference>
<dbReference type="Pfam" id="PF00535">
    <property type="entry name" value="Glycos_transf_2"/>
    <property type="match status" value="1"/>
</dbReference>
<dbReference type="SUPFAM" id="SSF53448">
    <property type="entry name" value="Nucleotide-diphospho-sugar transferases"/>
    <property type="match status" value="1"/>
</dbReference>
<dbReference type="KEGG" id="crw:CROST_026020"/>
<dbReference type="GO" id="GO:0035269">
    <property type="term" value="P:protein O-linked glycosylation via mannose"/>
    <property type="evidence" value="ECO:0007669"/>
    <property type="project" value="TreeGrafter"/>
</dbReference>
<dbReference type="STRING" id="84029.CROST_23830"/>
<dbReference type="AlphaFoldDB" id="A0A1S8M9Q7"/>
<sequence>MLSVIIPIYNEKGNISELVCRIEKILKSCEYEIIFVDDSTDDTPIVIKSLIIKHKNIKFKHRINEKGLSSAVISGFEIAKGNIFAVMDGDLQHPPETLKVMLSEINRGAEVVIASRFVKGGNDGGLSKVRKIASFIARVIGKIFLKPLRRVHDSTSGFFMIKREVIDNCNLKAIGWKILIEILVMGKYKKIVEVPYTFEKRNAEKSKFTLYVQFQYLEQIISLLIRRKV</sequence>
<evidence type="ECO:0000313" key="4">
    <source>
        <dbReference type="EMBL" id="URZ11885.1"/>
    </source>
</evidence>
<dbReference type="Gene3D" id="3.90.550.10">
    <property type="entry name" value="Spore Coat Polysaccharide Biosynthesis Protein SpsA, Chain A"/>
    <property type="match status" value="1"/>
</dbReference>
<evidence type="ECO:0000256" key="2">
    <source>
        <dbReference type="ARBA" id="ARBA00022676"/>
    </source>
</evidence>
<dbReference type="InterPro" id="IPR039528">
    <property type="entry name" value="DPM1-like"/>
</dbReference>
<dbReference type="CDD" id="cd06442">
    <property type="entry name" value="DPM1_like"/>
    <property type="match status" value="1"/>
</dbReference>
<accession>A0A1S8M9Q7</accession>
<dbReference type="GO" id="GO:0006488">
    <property type="term" value="P:dolichol-linked oligosaccharide biosynthetic process"/>
    <property type="evidence" value="ECO:0007669"/>
    <property type="project" value="TreeGrafter"/>
</dbReference>
<evidence type="ECO:0000313" key="5">
    <source>
        <dbReference type="Proteomes" id="UP000190951"/>
    </source>
</evidence>
<keyword evidence="2 4" id="KW-0328">Glycosyltransferase</keyword>
<gene>
    <name evidence="4" type="primary">ppm1</name>
    <name evidence="4" type="ORF">CROST_026020</name>
</gene>
<proteinExistence type="inferred from homology"/>
<evidence type="ECO:0000256" key="3">
    <source>
        <dbReference type="ARBA" id="ARBA00022679"/>
    </source>
</evidence>
<dbReference type="InterPro" id="IPR029044">
    <property type="entry name" value="Nucleotide-diphossugar_trans"/>
</dbReference>
<dbReference type="EMBL" id="CP096983">
    <property type="protein sequence ID" value="URZ11885.1"/>
    <property type="molecule type" value="Genomic_DNA"/>
</dbReference>
<dbReference type="GO" id="GO:0004582">
    <property type="term" value="F:dolichyl-phosphate beta-D-mannosyltransferase activity"/>
    <property type="evidence" value="ECO:0007669"/>
    <property type="project" value="InterPro"/>
</dbReference>